<sequence>MFKVSACGVRIMSGISEIWIGELRDYKYALRLDREEYPAVLVYEYDSSSTRNYLFTIKYSDQRPNWQLITRDAALTAYDLLNRGGEFTTLSFPGATIHRSVSELSRLH</sequence>
<evidence type="ECO:0000313" key="2">
    <source>
        <dbReference type="Proteomes" id="UP000501346"/>
    </source>
</evidence>
<accession>A0A6C1DTC1</accession>
<reference evidence="1 2" key="1">
    <citation type="journal article" date="2019" name="BMC Genomics">
        <title>Chromosome level assembly and comparative genome analysis confirm lager-brewing yeasts originated from a single hybridization.</title>
        <authorList>
            <person name="Salazar A.N."/>
            <person name="Gorter de Vries A.R."/>
            <person name="van den Broek M."/>
            <person name="Brouwers N."/>
            <person name="de la Torre Cortes P."/>
            <person name="Kuijpers N.G.A."/>
            <person name="Daran J.G."/>
            <person name="Abeel T."/>
        </authorList>
    </citation>
    <scope>NUCLEOTIDE SEQUENCE [LARGE SCALE GENOMIC DNA]</scope>
    <source>
        <strain evidence="1 2">CBS 1483</strain>
    </source>
</reference>
<protein>
    <submittedName>
        <fullName evidence="1">Mbb1</fullName>
    </submittedName>
</protein>
<proteinExistence type="predicted"/>
<keyword evidence="2" id="KW-1185">Reference proteome</keyword>
<dbReference type="Proteomes" id="UP000501346">
    <property type="component" value="Chromosome ScX-SeX"/>
</dbReference>
<organism evidence="1 2">
    <name type="scientific">Saccharomyces pastorianus</name>
    <name type="common">Lager yeast</name>
    <name type="synonym">Saccharomyces cerevisiae x Saccharomyces eubayanus</name>
    <dbReference type="NCBI Taxonomy" id="27292"/>
    <lineage>
        <taxon>Eukaryota</taxon>
        <taxon>Fungi</taxon>
        <taxon>Dikarya</taxon>
        <taxon>Ascomycota</taxon>
        <taxon>Saccharomycotina</taxon>
        <taxon>Saccharomycetes</taxon>
        <taxon>Saccharomycetales</taxon>
        <taxon>Saccharomycetaceae</taxon>
        <taxon>Saccharomyces</taxon>
    </lineage>
</organism>
<dbReference type="Pfam" id="PF23508">
    <property type="entry name" value="MBB1"/>
    <property type="match status" value="1"/>
</dbReference>
<dbReference type="InterPro" id="IPR057101">
    <property type="entry name" value="MBB1"/>
</dbReference>
<evidence type="ECO:0000313" key="1">
    <source>
        <dbReference type="EMBL" id="QID80286.1"/>
    </source>
</evidence>
<dbReference type="EMBL" id="CP048991">
    <property type="protein sequence ID" value="QID80286.1"/>
    <property type="molecule type" value="Genomic_DNA"/>
</dbReference>
<gene>
    <name evidence="1" type="primary">MBB1</name>
    <name evidence="1" type="ORF">GRS66_002602</name>
</gene>
<dbReference type="AlphaFoldDB" id="A0A6C1DTC1"/>
<name>A0A6C1DTC1_SACPS</name>
<dbReference type="OrthoDB" id="4038584at2759"/>